<accession>A0A1W7AAP2</accession>
<dbReference type="EMBL" id="CP021059">
    <property type="protein sequence ID" value="ARQ06594.1"/>
    <property type="molecule type" value="Genomic_DNA"/>
</dbReference>
<dbReference type="AlphaFoldDB" id="A0A1W7AAP2"/>
<dbReference type="Pfam" id="PF06335">
    <property type="entry name" value="DUF1054"/>
    <property type="match status" value="1"/>
</dbReference>
<evidence type="ECO:0000313" key="2">
    <source>
        <dbReference type="EMBL" id="ARQ06594.1"/>
    </source>
</evidence>
<proteinExistence type="inferred from homology"/>
<dbReference type="STRING" id="1855823.MCCS_09470"/>
<protein>
    <recommendedName>
        <fullName evidence="1">UPF0637 protein MCCS_09470</fullName>
    </recommendedName>
</protein>
<dbReference type="PIRSF" id="PIRSF021332">
    <property type="entry name" value="DUF1054"/>
    <property type="match status" value="1"/>
</dbReference>
<dbReference type="InterPro" id="IPR009403">
    <property type="entry name" value="UPF0637"/>
</dbReference>
<dbReference type="KEGG" id="mcak:MCCS_09470"/>
<dbReference type="HAMAP" id="MF_01851">
    <property type="entry name" value="UPF0637"/>
    <property type="match status" value="1"/>
</dbReference>
<organism evidence="2 3">
    <name type="scientific">Macrococcoides canis</name>
    <dbReference type="NCBI Taxonomy" id="1855823"/>
    <lineage>
        <taxon>Bacteria</taxon>
        <taxon>Bacillati</taxon>
        <taxon>Bacillota</taxon>
        <taxon>Bacilli</taxon>
        <taxon>Bacillales</taxon>
        <taxon>Staphylococcaceae</taxon>
        <taxon>Macrococcoides</taxon>
    </lineage>
</organism>
<dbReference type="RefSeq" id="WP_086042255.1">
    <property type="nucleotide sequence ID" value="NZ_CBCRZA010000006.1"/>
</dbReference>
<keyword evidence="3" id="KW-1185">Reference proteome</keyword>
<dbReference type="OrthoDB" id="9812818at2"/>
<name>A0A1W7AAP2_9STAP</name>
<dbReference type="Proteomes" id="UP000194154">
    <property type="component" value="Chromosome"/>
</dbReference>
<comment type="similarity">
    <text evidence="1">Belongs to the UPF0637 family.</text>
</comment>
<evidence type="ECO:0000256" key="1">
    <source>
        <dbReference type="HAMAP-Rule" id="MF_01851"/>
    </source>
</evidence>
<dbReference type="GeneID" id="35295079"/>
<dbReference type="Gene3D" id="3.30.930.20">
    <property type="entry name" value="Protein of unknown function DUF1054"/>
    <property type="match status" value="1"/>
</dbReference>
<sequence length="203" mass="23616">MAKYHFTSKDFKVFNVEGLEPRMEALISTTRPKLEALGEYFSAYLSQQTDETFYPHVAKHLRRKTNPPNDTWVAFSTNKRGYKMLPHFQIGLFDDHAFVLFGIIYESPEKERMAAKWQQQINDILVLDSDFIIKGDHMKKNYESIDALDADALNQYIERLVNVKKGELLFGKVFLPGDDAMKSDKKFLSAVEETFFKLLPLYE</sequence>
<dbReference type="InterPro" id="IPR053707">
    <property type="entry name" value="UPF0637_domain_sf"/>
</dbReference>
<evidence type="ECO:0000313" key="3">
    <source>
        <dbReference type="Proteomes" id="UP000194154"/>
    </source>
</evidence>
<gene>
    <name evidence="2" type="ORF">MCCS_09470</name>
</gene>
<dbReference type="SUPFAM" id="SSF142913">
    <property type="entry name" value="YktB/PF0168-like"/>
    <property type="match status" value="1"/>
</dbReference>
<reference evidence="2 3" key="1">
    <citation type="journal article" date="2017" name="Int. J. Syst. Evol. Microbiol.">
        <title>Macrococcus canis sp. nov., a skin bacterium associated with infections in dogs.</title>
        <authorList>
            <person name="Gobeli Brawand S."/>
            <person name="Cotting K."/>
            <person name="Gomez-Sanz E."/>
            <person name="Collaud A."/>
            <person name="Thomann A."/>
            <person name="Brodard I."/>
            <person name="Rodriguez-Campos S."/>
            <person name="Strauss C."/>
            <person name="Perreten V."/>
        </authorList>
    </citation>
    <scope>NUCLEOTIDE SEQUENCE [LARGE SCALE GENOMIC DNA]</scope>
    <source>
        <strain evidence="2 3">KM45013</strain>
    </source>
</reference>